<accession>A0A917D768</accession>
<proteinExistence type="predicted"/>
<evidence type="ECO:0000313" key="1">
    <source>
        <dbReference type="EMBL" id="GGG11180.1"/>
    </source>
</evidence>
<gene>
    <name evidence="1" type="ORF">GCM10010912_64490</name>
</gene>
<sequence length="106" mass="12338">MPIKQAIEELIDLANKIFEELEMTFEETNEIERQIIALLIRKFGYSPEQATAFAENLIQSTAPQKQDVMNAIIHRGIDGHRQYQHEDYEGLRHNITEVLITVQEDN</sequence>
<reference evidence="1" key="2">
    <citation type="submission" date="2020-09" db="EMBL/GenBank/DDBJ databases">
        <authorList>
            <person name="Sun Q."/>
            <person name="Zhou Y."/>
        </authorList>
    </citation>
    <scope>NUCLEOTIDE SEQUENCE</scope>
    <source>
        <strain evidence="1">CGMCC 1.16134</strain>
    </source>
</reference>
<dbReference type="Proteomes" id="UP000637643">
    <property type="component" value="Unassembled WGS sequence"/>
</dbReference>
<reference evidence="1" key="1">
    <citation type="journal article" date="2014" name="Int. J. Syst. Evol. Microbiol.">
        <title>Complete genome sequence of Corynebacterium casei LMG S-19264T (=DSM 44701T), isolated from a smear-ripened cheese.</title>
        <authorList>
            <consortium name="US DOE Joint Genome Institute (JGI-PGF)"/>
            <person name="Walter F."/>
            <person name="Albersmeier A."/>
            <person name="Kalinowski J."/>
            <person name="Ruckert C."/>
        </authorList>
    </citation>
    <scope>NUCLEOTIDE SEQUENCE</scope>
    <source>
        <strain evidence="1">CGMCC 1.16134</strain>
    </source>
</reference>
<comment type="caution">
    <text evidence="1">The sequence shown here is derived from an EMBL/GenBank/DDBJ whole genome shotgun (WGS) entry which is preliminary data.</text>
</comment>
<dbReference type="Pfam" id="PF15574">
    <property type="entry name" value="Imm48"/>
    <property type="match status" value="1"/>
</dbReference>
<dbReference type="InterPro" id="IPR029075">
    <property type="entry name" value="Imm48"/>
</dbReference>
<dbReference type="EMBL" id="BMKR01000052">
    <property type="protein sequence ID" value="GGG11180.1"/>
    <property type="molecule type" value="Genomic_DNA"/>
</dbReference>
<dbReference type="AlphaFoldDB" id="A0A917D768"/>
<protein>
    <submittedName>
        <fullName evidence="1">Uncharacterized protein</fullName>
    </submittedName>
</protein>
<dbReference type="RefSeq" id="WP_189032037.1">
    <property type="nucleotide sequence ID" value="NZ_BMKR01000052.1"/>
</dbReference>
<name>A0A917D768_9BACL</name>
<keyword evidence="2" id="KW-1185">Reference proteome</keyword>
<evidence type="ECO:0000313" key="2">
    <source>
        <dbReference type="Proteomes" id="UP000637643"/>
    </source>
</evidence>
<organism evidence="1 2">
    <name type="scientific">Paenibacillus albidus</name>
    <dbReference type="NCBI Taxonomy" id="2041023"/>
    <lineage>
        <taxon>Bacteria</taxon>
        <taxon>Bacillati</taxon>
        <taxon>Bacillota</taxon>
        <taxon>Bacilli</taxon>
        <taxon>Bacillales</taxon>
        <taxon>Paenibacillaceae</taxon>
        <taxon>Paenibacillus</taxon>
    </lineage>
</organism>